<dbReference type="InterPro" id="IPR008538">
    <property type="entry name" value="Uma2"/>
</dbReference>
<dbReference type="PANTHER" id="PTHR35400:SF3">
    <property type="entry name" value="SLL1072 PROTEIN"/>
    <property type="match status" value="1"/>
</dbReference>
<dbReference type="GO" id="GO:0004519">
    <property type="term" value="F:endonuclease activity"/>
    <property type="evidence" value="ECO:0007669"/>
    <property type="project" value="UniProtKB-KW"/>
</dbReference>
<evidence type="ECO:0000313" key="3">
    <source>
        <dbReference type="Proteomes" id="UP001302429"/>
    </source>
</evidence>
<dbReference type="CDD" id="cd06260">
    <property type="entry name" value="DUF820-like"/>
    <property type="match status" value="1"/>
</dbReference>
<dbReference type="PANTHER" id="PTHR35400">
    <property type="entry name" value="SLR1083 PROTEIN"/>
    <property type="match status" value="1"/>
</dbReference>
<keyword evidence="2" id="KW-0540">Nuclease</keyword>
<name>A0AA97F7Q7_9SPHN</name>
<dbReference type="Pfam" id="PF05685">
    <property type="entry name" value="Uma2"/>
    <property type="match status" value="1"/>
</dbReference>
<sequence>MTAHEIIDTLQKHRISVDEFLLLDREGAFGDRNTELFDGEVFYMNSKYSDHARCMAYLSHALFEQLKGSEFEVLTDVSVRISDYDCPEPDLVICSKVESNGIVPLDKVKLVIEIAATTLRLDLGPKANLYGKAGITEYWVVDVEGKRVTQMWAPQEAGYQKQNEIAFGDNVIAQTISDLSIALPMDR</sequence>
<dbReference type="Proteomes" id="UP001302429">
    <property type="component" value="Chromosome"/>
</dbReference>
<proteinExistence type="predicted"/>
<keyword evidence="2" id="KW-0255">Endonuclease</keyword>
<feature type="domain" description="Putative restriction endonuclease" evidence="1">
    <location>
        <begin position="18"/>
        <end position="182"/>
    </location>
</feature>
<gene>
    <name evidence="2" type="ORF">RB602_09350</name>
</gene>
<keyword evidence="2" id="KW-0378">Hydrolase</keyword>
<keyword evidence="3" id="KW-1185">Reference proteome</keyword>
<evidence type="ECO:0000313" key="2">
    <source>
        <dbReference type="EMBL" id="WOE74065.1"/>
    </source>
</evidence>
<dbReference type="AlphaFoldDB" id="A0AA97F7Q7"/>
<dbReference type="KEGG" id="acoa:RB602_09350"/>
<organism evidence="2 3">
    <name type="scientific">Alterisphingorhabdus coralli</name>
    <dbReference type="NCBI Taxonomy" id="3071408"/>
    <lineage>
        <taxon>Bacteria</taxon>
        <taxon>Pseudomonadati</taxon>
        <taxon>Pseudomonadota</taxon>
        <taxon>Alphaproteobacteria</taxon>
        <taxon>Sphingomonadales</taxon>
        <taxon>Sphingomonadaceae</taxon>
        <taxon>Alterisphingorhabdus (ex Yan et al. 2024)</taxon>
    </lineage>
</organism>
<evidence type="ECO:0000259" key="1">
    <source>
        <dbReference type="Pfam" id="PF05685"/>
    </source>
</evidence>
<dbReference type="InterPro" id="IPR011335">
    <property type="entry name" value="Restrct_endonuc-II-like"/>
</dbReference>
<dbReference type="InterPro" id="IPR012296">
    <property type="entry name" value="Nuclease_put_TT1808"/>
</dbReference>
<accession>A0AA97F7Q7</accession>
<dbReference type="Gene3D" id="3.90.1570.10">
    <property type="entry name" value="tt1808, chain A"/>
    <property type="match status" value="1"/>
</dbReference>
<dbReference type="SUPFAM" id="SSF52980">
    <property type="entry name" value="Restriction endonuclease-like"/>
    <property type="match status" value="1"/>
</dbReference>
<reference evidence="2 3" key="1">
    <citation type="submission" date="2023-10" db="EMBL/GenBank/DDBJ databases">
        <title>Complete genome sequence of a Sphingomonadaceae bacterium.</title>
        <authorList>
            <person name="Yan C."/>
        </authorList>
    </citation>
    <scope>NUCLEOTIDE SEQUENCE [LARGE SCALE GENOMIC DNA]</scope>
    <source>
        <strain evidence="2 3">SCSIO 66989</strain>
    </source>
</reference>
<dbReference type="EMBL" id="CP136594">
    <property type="protein sequence ID" value="WOE74065.1"/>
    <property type="molecule type" value="Genomic_DNA"/>
</dbReference>
<protein>
    <submittedName>
        <fullName evidence="2">Uma2 family endonuclease</fullName>
    </submittedName>
</protein>
<dbReference type="RefSeq" id="WP_317080295.1">
    <property type="nucleotide sequence ID" value="NZ_CP136594.1"/>
</dbReference>